<reference evidence="3 4" key="1">
    <citation type="submission" date="2019-08" db="EMBL/GenBank/DDBJ databases">
        <title>Genome of Vicingus serpentipes NCIMB 15042.</title>
        <authorList>
            <person name="Bowman J.P."/>
        </authorList>
    </citation>
    <scope>NUCLEOTIDE SEQUENCE [LARGE SCALE GENOMIC DNA]</scope>
    <source>
        <strain evidence="3 4">NCIMB 15042</strain>
    </source>
</reference>
<dbReference type="InterPro" id="IPR050330">
    <property type="entry name" value="Bact_OuterMem_StrucFunc"/>
</dbReference>
<gene>
    <name evidence="3" type="ORF">FRY74_11460</name>
</gene>
<evidence type="ECO:0000259" key="2">
    <source>
        <dbReference type="PROSITE" id="PS51123"/>
    </source>
</evidence>
<evidence type="ECO:0000313" key="3">
    <source>
        <dbReference type="EMBL" id="TXB63867.1"/>
    </source>
</evidence>
<name>A0A5C6RNT1_9FLAO</name>
<dbReference type="CDD" id="cd07185">
    <property type="entry name" value="OmpA_C-like"/>
    <property type="match status" value="1"/>
</dbReference>
<dbReference type="OrthoDB" id="9782229at2"/>
<keyword evidence="1" id="KW-0472">Membrane</keyword>
<feature type="domain" description="OmpA-like" evidence="2">
    <location>
        <begin position="286"/>
        <end position="403"/>
    </location>
</feature>
<comment type="caution">
    <text evidence="3">The sequence shown here is derived from an EMBL/GenBank/DDBJ whole genome shotgun (WGS) entry which is preliminary data.</text>
</comment>
<dbReference type="Proteomes" id="UP000321721">
    <property type="component" value="Unassembled WGS sequence"/>
</dbReference>
<proteinExistence type="predicted"/>
<sequence>MIQKIVIIISTFFFLLSIQVKSQNADCDNLLELTDTIYVAKNVTGFGNKKEFSGNDLENKLGFEEEANSIWYLIKMPANGKFTFEIIAQNKQDDWDFLLYEYKSMFCKRIDSNKIKPIRSNLSRSAVTGLSLTSTQEYSAAGLNDNFSKFVNVQEGDEFVLVVNNPKKANATHQLVLHLPQKEKITKPEEVIIESKPDLNRKKFTLEIKNKLTKEKIPANVSINGLRNDAIELSNLTIYETEVTKQNYEVNVIAYAKDFMLSSFDYKLSKTKGSDREIIYLEPIEEGKKVNLKNIQFYGERADFLPTAEGSLNSLLKFLEQNSTIKIEIEGHVNGPEKPNTSAFKKLSFARALAVKDYLVENGIDSNRIQYIGYGNSQMLFPYPMKEEEHSANRRVEVKIISK</sequence>
<dbReference type="RefSeq" id="WP_147101744.1">
    <property type="nucleotide sequence ID" value="NZ_VOOS01000006.1"/>
</dbReference>
<dbReference type="Gene3D" id="3.30.1330.60">
    <property type="entry name" value="OmpA-like domain"/>
    <property type="match status" value="1"/>
</dbReference>
<keyword evidence="4" id="KW-1185">Reference proteome</keyword>
<dbReference type="SUPFAM" id="SSF103088">
    <property type="entry name" value="OmpA-like"/>
    <property type="match status" value="1"/>
</dbReference>
<dbReference type="EMBL" id="VOOS01000006">
    <property type="protein sequence ID" value="TXB63867.1"/>
    <property type="molecule type" value="Genomic_DNA"/>
</dbReference>
<evidence type="ECO:0000256" key="1">
    <source>
        <dbReference type="PROSITE-ProRule" id="PRU00473"/>
    </source>
</evidence>
<evidence type="ECO:0000313" key="4">
    <source>
        <dbReference type="Proteomes" id="UP000321721"/>
    </source>
</evidence>
<dbReference type="PROSITE" id="PS51123">
    <property type="entry name" value="OMPA_2"/>
    <property type="match status" value="1"/>
</dbReference>
<dbReference type="InterPro" id="IPR006665">
    <property type="entry name" value="OmpA-like"/>
</dbReference>
<organism evidence="3 4">
    <name type="scientific">Vicingus serpentipes</name>
    <dbReference type="NCBI Taxonomy" id="1926625"/>
    <lineage>
        <taxon>Bacteria</taxon>
        <taxon>Pseudomonadati</taxon>
        <taxon>Bacteroidota</taxon>
        <taxon>Flavobacteriia</taxon>
        <taxon>Flavobacteriales</taxon>
        <taxon>Vicingaceae</taxon>
        <taxon>Vicingus</taxon>
    </lineage>
</organism>
<dbReference type="Pfam" id="PF00691">
    <property type="entry name" value="OmpA"/>
    <property type="match status" value="1"/>
</dbReference>
<accession>A0A5C6RNT1</accession>
<dbReference type="PANTHER" id="PTHR30329:SF21">
    <property type="entry name" value="LIPOPROTEIN YIAD-RELATED"/>
    <property type="match status" value="1"/>
</dbReference>
<dbReference type="AlphaFoldDB" id="A0A5C6RNT1"/>
<protein>
    <submittedName>
        <fullName evidence="3">OmpA family protein</fullName>
    </submittedName>
</protein>
<dbReference type="InterPro" id="IPR036737">
    <property type="entry name" value="OmpA-like_sf"/>
</dbReference>
<dbReference type="GO" id="GO:0016020">
    <property type="term" value="C:membrane"/>
    <property type="evidence" value="ECO:0007669"/>
    <property type="project" value="UniProtKB-UniRule"/>
</dbReference>
<dbReference type="PANTHER" id="PTHR30329">
    <property type="entry name" value="STATOR ELEMENT OF FLAGELLAR MOTOR COMPLEX"/>
    <property type="match status" value="1"/>
</dbReference>